<evidence type="ECO:0000256" key="6">
    <source>
        <dbReference type="RuleBase" id="RU000320"/>
    </source>
</evidence>
<evidence type="ECO:0000259" key="9">
    <source>
        <dbReference type="Pfam" id="PF00361"/>
    </source>
</evidence>
<dbReference type="GO" id="GO:0042773">
    <property type="term" value="P:ATP synthesis coupled electron transport"/>
    <property type="evidence" value="ECO:0007669"/>
    <property type="project" value="InterPro"/>
</dbReference>
<feature type="transmembrane region" description="Helical" evidence="8">
    <location>
        <begin position="285"/>
        <end position="307"/>
    </location>
</feature>
<sequence>MSDFPWLSVLVALPLVGAFVVPSLRGATAKQTGLGFSLATLVLSVVVAAQYELDGGMQLTETYEWIPAFGVHFALGVDGLGLLMVLLTTLLVPIVLLAAWREDEADNPAHVDGNPQGKAHVFVAWALALEALSLAVFLATDVFLFYIVFEATLIPAYFLVGGFGRLGRSAAAVKFLMFQLAGGLVLLIGVIGLYVVSAQAGSPSYLLSDLMALDIDTTAGRWLFATFFIAFAVKAPLFPVHTWLADTTGKATPGTSVLLVCVLDKIGTFGMLRFCLGIFPEASQWATPLVVTLALISIVYGAFVAIGQDDVLRLIGLTSLSHFGFIVLGIFVFSSQGGTGSILYMVNHGLGTAALFLVAGYVIARRGTASIRELGGQEKVTPVIAGLLLIGGLATLGLPGLSPFISEFLVIIAAFDYAWYVGAVAVTGIVLAAIYVLWMYQRTMTGPTPEKVTADEDLSLREGIAVAPLVVALVFLGFYPAPLLDAADPYVGDLMSHVGVTDDPPEVTAPAADHAGDEHAEEGEH</sequence>
<evidence type="ECO:0000256" key="2">
    <source>
        <dbReference type="ARBA" id="ARBA00009025"/>
    </source>
</evidence>
<evidence type="ECO:0000313" key="11">
    <source>
        <dbReference type="Proteomes" id="UP000537326"/>
    </source>
</evidence>
<feature type="transmembrane region" description="Helical" evidence="8">
    <location>
        <begin position="314"/>
        <end position="335"/>
    </location>
</feature>
<feature type="transmembrane region" description="Helical" evidence="8">
    <location>
        <begin position="341"/>
        <end position="363"/>
    </location>
</feature>
<keyword evidence="3 6" id="KW-0812">Transmembrane</keyword>
<evidence type="ECO:0000256" key="4">
    <source>
        <dbReference type="ARBA" id="ARBA00022989"/>
    </source>
</evidence>
<feature type="transmembrane region" description="Helical" evidence="8">
    <location>
        <begin position="119"/>
        <end position="137"/>
    </location>
</feature>
<dbReference type="InterPro" id="IPR003918">
    <property type="entry name" value="NADH_UbQ_OxRdtase"/>
</dbReference>
<comment type="subcellular location">
    <subcellularLocation>
        <location evidence="1">Endomembrane system</location>
        <topology evidence="1">Multi-pass membrane protein</topology>
    </subcellularLocation>
    <subcellularLocation>
        <location evidence="6">Membrane</location>
        <topology evidence="6">Multi-pass membrane protein</topology>
    </subcellularLocation>
</comment>
<dbReference type="PRINTS" id="PR01437">
    <property type="entry name" value="NUOXDRDTASE4"/>
</dbReference>
<feature type="transmembrane region" description="Helical" evidence="8">
    <location>
        <begin position="71"/>
        <end position="98"/>
    </location>
</feature>
<feature type="transmembrane region" description="Helical" evidence="8">
    <location>
        <begin position="257"/>
        <end position="279"/>
    </location>
</feature>
<reference evidence="10 11" key="1">
    <citation type="submission" date="2020-07" db="EMBL/GenBank/DDBJ databases">
        <title>Sequencing the genomes of 1000 actinobacteria strains.</title>
        <authorList>
            <person name="Klenk H.-P."/>
        </authorList>
    </citation>
    <scope>NUCLEOTIDE SEQUENCE [LARGE SCALE GENOMIC DNA]</scope>
    <source>
        <strain evidence="10 11">DSM 18248</strain>
    </source>
</reference>
<comment type="similarity">
    <text evidence="2">Belongs to the complex I subunit 4 family.</text>
</comment>
<gene>
    <name evidence="10" type="ORF">BKA05_000239</name>
</gene>
<feature type="transmembrane region" description="Helical" evidence="8">
    <location>
        <begin position="143"/>
        <end position="163"/>
    </location>
</feature>
<feature type="transmembrane region" description="Helical" evidence="8">
    <location>
        <begin position="33"/>
        <end position="51"/>
    </location>
</feature>
<feature type="region of interest" description="Disordered" evidence="7">
    <location>
        <begin position="505"/>
        <end position="525"/>
    </location>
</feature>
<dbReference type="GO" id="GO:0016020">
    <property type="term" value="C:membrane"/>
    <property type="evidence" value="ECO:0007669"/>
    <property type="project" value="UniProtKB-SubCell"/>
</dbReference>
<evidence type="ECO:0000256" key="1">
    <source>
        <dbReference type="ARBA" id="ARBA00004127"/>
    </source>
</evidence>
<dbReference type="GO" id="GO:0015990">
    <property type="term" value="P:electron transport coupled proton transport"/>
    <property type="evidence" value="ECO:0007669"/>
    <property type="project" value="TreeGrafter"/>
</dbReference>
<dbReference type="Proteomes" id="UP000537326">
    <property type="component" value="Unassembled WGS sequence"/>
</dbReference>
<dbReference type="InterPro" id="IPR010227">
    <property type="entry name" value="NADH_Q_OxRdtase_chainM/4"/>
</dbReference>
<evidence type="ECO:0000256" key="8">
    <source>
        <dbReference type="SAM" id="Phobius"/>
    </source>
</evidence>
<feature type="transmembrane region" description="Helical" evidence="8">
    <location>
        <begin position="222"/>
        <end position="245"/>
    </location>
</feature>
<keyword evidence="5 8" id="KW-0472">Membrane</keyword>
<dbReference type="GO" id="GO:0048039">
    <property type="term" value="F:ubiquinone binding"/>
    <property type="evidence" value="ECO:0007669"/>
    <property type="project" value="TreeGrafter"/>
</dbReference>
<dbReference type="GO" id="GO:0003954">
    <property type="term" value="F:NADH dehydrogenase activity"/>
    <property type="evidence" value="ECO:0007669"/>
    <property type="project" value="TreeGrafter"/>
</dbReference>
<evidence type="ECO:0000256" key="5">
    <source>
        <dbReference type="ARBA" id="ARBA00023136"/>
    </source>
</evidence>
<dbReference type="InterPro" id="IPR001750">
    <property type="entry name" value="ND/Mrp_TM"/>
</dbReference>
<organism evidence="10 11">
    <name type="scientific">Nocardioides marinus</name>
    <dbReference type="NCBI Taxonomy" id="374514"/>
    <lineage>
        <taxon>Bacteria</taxon>
        <taxon>Bacillati</taxon>
        <taxon>Actinomycetota</taxon>
        <taxon>Actinomycetes</taxon>
        <taxon>Propionibacteriales</taxon>
        <taxon>Nocardioidaceae</taxon>
        <taxon>Nocardioides</taxon>
    </lineage>
</organism>
<dbReference type="Pfam" id="PF00361">
    <property type="entry name" value="Proton_antipo_M"/>
    <property type="match status" value="1"/>
</dbReference>
<dbReference type="GO" id="GO:0008137">
    <property type="term" value="F:NADH dehydrogenase (ubiquinone) activity"/>
    <property type="evidence" value="ECO:0007669"/>
    <property type="project" value="InterPro"/>
</dbReference>
<dbReference type="GO" id="GO:0012505">
    <property type="term" value="C:endomembrane system"/>
    <property type="evidence" value="ECO:0007669"/>
    <property type="project" value="UniProtKB-SubCell"/>
</dbReference>
<keyword evidence="4 8" id="KW-1133">Transmembrane helix</keyword>
<dbReference type="PANTHER" id="PTHR43507:SF1">
    <property type="entry name" value="NADH-UBIQUINONE OXIDOREDUCTASE CHAIN 4"/>
    <property type="match status" value="1"/>
</dbReference>
<evidence type="ECO:0000256" key="3">
    <source>
        <dbReference type="ARBA" id="ARBA00022692"/>
    </source>
</evidence>
<name>A0A7Z0C355_9ACTN</name>
<dbReference type="RefSeq" id="WP_179529799.1">
    <property type="nucleotide sequence ID" value="NZ_BAAAPP010000002.1"/>
</dbReference>
<evidence type="ECO:0000256" key="7">
    <source>
        <dbReference type="SAM" id="MobiDB-lite"/>
    </source>
</evidence>
<dbReference type="EMBL" id="JACBZI010000001">
    <property type="protein sequence ID" value="NYI08724.1"/>
    <property type="molecule type" value="Genomic_DNA"/>
</dbReference>
<keyword evidence="11" id="KW-1185">Reference proteome</keyword>
<feature type="transmembrane region" description="Helical" evidence="8">
    <location>
        <begin position="6"/>
        <end position="24"/>
    </location>
</feature>
<dbReference type="PANTHER" id="PTHR43507">
    <property type="entry name" value="NADH-UBIQUINONE OXIDOREDUCTASE CHAIN 4"/>
    <property type="match status" value="1"/>
</dbReference>
<comment type="caution">
    <text evidence="10">The sequence shown here is derived from an EMBL/GenBank/DDBJ whole genome shotgun (WGS) entry which is preliminary data.</text>
</comment>
<feature type="transmembrane region" description="Helical" evidence="8">
    <location>
        <begin position="175"/>
        <end position="202"/>
    </location>
</feature>
<feature type="transmembrane region" description="Helical" evidence="8">
    <location>
        <begin position="458"/>
        <end position="479"/>
    </location>
</feature>
<proteinExistence type="inferred from homology"/>
<feature type="domain" description="NADH:quinone oxidoreductase/Mrp antiporter transmembrane" evidence="9">
    <location>
        <begin position="139"/>
        <end position="431"/>
    </location>
</feature>
<dbReference type="NCBIfam" id="TIGR01972">
    <property type="entry name" value="NDH_I_M"/>
    <property type="match status" value="1"/>
</dbReference>
<evidence type="ECO:0000313" key="10">
    <source>
        <dbReference type="EMBL" id="NYI08724.1"/>
    </source>
</evidence>
<protein>
    <submittedName>
        <fullName evidence="10">NADH-quinone oxidoreductase subunit M</fullName>
    </submittedName>
</protein>
<feature type="transmembrane region" description="Helical" evidence="8">
    <location>
        <begin position="383"/>
        <end position="405"/>
    </location>
</feature>
<feature type="transmembrane region" description="Helical" evidence="8">
    <location>
        <begin position="417"/>
        <end position="438"/>
    </location>
</feature>
<dbReference type="NCBIfam" id="NF004500">
    <property type="entry name" value="PRK05846.1-4"/>
    <property type="match status" value="1"/>
</dbReference>
<accession>A0A7Z0C355</accession>
<dbReference type="AlphaFoldDB" id="A0A7Z0C355"/>